<accession>A0A9W8MH21</accession>
<evidence type="ECO:0000256" key="12">
    <source>
        <dbReference type="ARBA" id="ARBA00048366"/>
    </source>
</evidence>
<keyword evidence="6" id="KW-0808">Transferase</keyword>
<evidence type="ECO:0000256" key="11">
    <source>
        <dbReference type="ARBA" id="ARBA00029774"/>
    </source>
</evidence>
<evidence type="ECO:0000256" key="7">
    <source>
        <dbReference type="ARBA" id="ARBA00022694"/>
    </source>
</evidence>
<dbReference type="InterPro" id="IPR038385">
    <property type="entry name" value="Sua5/YwlC_C"/>
</dbReference>
<comment type="caution">
    <text evidence="14">The sequence shown here is derived from an EMBL/GenBank/DDBJ whole genome shotgun (WGS) entry which is preliminary data.</text>
</comment>
<dbReference type="GO" id="GO:0006450">
    <property type="term" value="P:regulation of translational fidelity"/>
    <property type="evidence" value="ECO:0007669"/>
    <property type="project" value="TreeGrafter"/>
</dbReference>
<protein>
    <recommendedName>
        <fullName evidence="4">Threonylcarbamoyl-AMP synthase</fullName>
        <ecNumber evidence="3">2.7.7.87</ecNumber>
    </recommendedName>
    <alternativeName>
        <fullName evidence="11">L-threonylcarbamoyladenylate synthase</fullName>
    </alternativeName>
</protein>
<keyword evidence="7" id="KW-0819">tRNA processing</keyword>
<dbReference type="Proteomes" id="UP001140091">
    <property type="component" value="Unassembled WGS sequence"/>
</dbReference>
<keyword evidence="8" id="KW-0548">Nucleotidyltransferase</keyword>
<evidence type="ECO:0000256" key="9">
    <source>
        <dbReference type="ARBA" id="ARBA00022741"/>
    </source>
</evidence>
<dbReference type="Gene3D" id="3.40.50.11030">
    <property type="entry name" value="Threonylcarbamoyl-AMP synthase, C-terminal domain"/>
    <property type="match status" value="1"/>
</dbReference>
<comment type="subcellular location">
    <subcellularLocation>
        <location evidence="1">Cytoplasm</location>
    </subcellularLocation>
</comment>
<dbReference type="AlphaFoldDB" id="A0A9W8MH21"/>
<dbReference type="GO" id="GO:0005737">
    <property type="term" value="C:cytoplasm"/>
    <property type="evidence" value="ECO:0007669"/>
    <property type="project" value="UniProtKB-SubCell"/>
</dbReference>
<evidence type="ECO:0000256" key="3">
    <source>
        <dbReference type="ARBA" id="ARBA00012584"/>
    </source>
</evidence>
<keyword evidence="5" id="KW-0963">Cytoplasm</keyword>
<reference evidence="14" key="1">
    <citation type="submission" date="2022-06" db="EMBL/GenBank/DDBJ databases">
        <title>Genome Sequence of Candolleomyces eurysporus.</title>
        <authorList>
            <person name="Buettner E."/>
        </authorList>
    </citation>
    <scope>NUCLEOTIDE SEQUENCE</scope>
    <source>
        <strain evidence="14">VTCC 930004</strain>
    </source>
</reference>
<keyword evidence="10" id="KW-0067">ATP-binding</keyword>
<dbReference type="InterPro" id="IPR050156">
    <property type="entry name" value="TC-AMP_synthase_SUA5"/>
</dbReference>
<dbReference type="PANTHER" id="PTHR17490">
    <property type="entry name" value="SUA5"/>
    <property type="match status" value="1"/>
</dbReference>
<dbReference type="GO" id="GO:0061710">
    <property type="term" value="F:L-threonylcarbamoyladenylate synthase"/>
    <property type="evidence" value="ECO:0007669"/>
    <property type="project" value="UniProtKB-EC"/>
</dbReference>
<dbReference type="EC" id="2.7.7.87" evidence="3"/>
<comment type="catalytic activity">
    <reaction evidence="12">
        <text>L-threonine + hydrogencarbonate + ATP = L-threonylcarbamoyladenylate + diphosphate + H2O</text>
        <dbReference type="Rhea" id="RHEA:36407"/>
        <dbReference type="ChEBI" id="CHEBI:15377"/>
        <dbReference type="ChEBI" id="CHEBI:17544"/>
        <dbReference type="ChEBI" id="CHEBI:30616"/>
        <dbReference type="ChEBI" id="CHEBI:33019"/>
        <dbReference type="ChEBI" id="CHEBI:57926"/>
        <dbReference type="ChEBI" id="CHEBI:73682"/>
        <dbReference type="EC" id="2.7.7.87"/>
    </reaction>
</comment>
<keyword evidence="9" id="KW-0547">Nucleotide-binding</keyword>
<organism evidence="14 15">
    <name type="scientific">Candolleomyces eurysporus</name>
    <dbReference type="NCBI Taxonomy" id="2828524"/>
    <lineage>
        <taxon>Eukaryota</taxon>
        <taxon>Fungi</taxon>
        <taxon>Dikarya</taxon>
        <taxon>Basidiomycota</taxon>
        <taxon>Agaricomycotina</taxon>
        <taxon>Agaricomycetes</taxon>
        <taxon>Agaricomycetidae</taxon>
        <taxon>Agaricales</taxon>
        <taxon>Agaricineae</taxon>
        <taxon>Psathyrellaceae</taxon>
        <taxon>Candolleomyces</taxon>
    </lineage>
</organism>
<gene>
    <name evidence="14" type="ORF">H1R20_g5425</name>
</gene>
<dbReference type="GO" id="GO:0000049">
    <property type="term" value="F:tRNA binding"/>
    <property type="evidence" value="ECO:0007669"/>
    <property type="project" value="TreeGrafter"/>
</dbReference>
<dbReference type="OrthoDB" id="412787at2759"/>
<dbReference type="SUPFAM" id="SSF55821">
    <property type="entry name" value="YrdC/RibB"/>
    <property type="match status" value="1"/>
</dbReference>
<dbReference type="PANTHER" id="PTHR17490:SF16">
    <property type="entry name" value="THREONYLCARBAMOYL-AMP SYNTHASE"/>
    <property type="match status" value="1"/>
</dbReference>
<evidence type="ECO:0000256" key="8">
    <source>
        <dbReference type="ARBA" id="ARBA00022695"/>
    </source>
</evidence>
<dbReference type="Pfam" id="PF03481">
    <property type="entry name" value="Sua5_C"/>
    <property type="match status" value="1"/>
</dbReference>
<dbReference type="Gene3D" id="3.90.870.10">
    <property type="entry name" value="DHBP synthase"/>
    <property type="match status" value="1"/>
</dbReference>
<comment type="similarity">
    <text evidence="2">Belongs to the SUA5 family.</text>
</comment>
<evidence type="ECO:0000256" key="2">
    <source>
        <dbReference type="ARBA" id="ARBA00007663"/>
    </source>
</evidence>
<evidence type="ECO:0000313" key="15">
    <source>
        <dbReference type="Proteomes" id="UP001140091"/>
    </source>
</evidence>
<feature type="non-terminal residue" evidence="14">
    <location>
        <position position="240"/>
    </location>
</feature>
<sequence length="240" mass="25719">MPPLAAPSANTSGKPSPTKAEHVLKDLDGRVPLIIDGGACGVGLESTVVDGLNEDGHIRILRPGGVTVEQIEQVLSEEFKDGGHVPKVLVHKRDYQDAEMEAAPTTPGMKYTHYSPSVPVTLLSTLSKPPHGQSSEPMAAFLSQLSSDASRPAIGVLAPSDSRIWAHIDGSKNANWHRFLLGPTSDPSLSAHRLFDGLLTLEAEGVNSIVIEEIAERHEGLAVMNRVRKAAGETKWISYE</sequence>
<keyword evidence="15" id="KW-1185">Reference proteome</keyword>
<dbReference type="InterPro" id="IPR006070">
    <property type="entry name" value="Sua5-like_dom"/>
</dbReference>
<evidence type="ECO:0000259" key="13">
    <source>
        <dbReference type="PROSITE" id="PS51163"/>
    </source>
</evidence>
<evidence type="ECO:0000256" key="4">
    <source>
        <dbReference type="ARBA" id="ARBA00015492"/>
    </source>
</evidence>
<dbReference type="InterPro" id="IPR017945">
    <property type="entry name" value="DHBP_synth_RibB-like_a/b_dom"/>
</dbReference>
<dbReference type="GO" id="GO:0003725">
    <property type="term" value="F:double-stranded RNA binding"/>
    <property type="evidence" value="ECO:0007669"/>
    <property type="project" value="InterPro"/>
</dbReference>
<evidence type="ECO:0000256" key="5">
    <source>
        <dbReference type="ARBA" id="ARBA00022490"/>
    </source>
</evidence>
<evidence type="ECO:0000313" key="14">
    <source>
        <dbReference type="EMBL" id="KAJ2931685.1"/>
    </source>
</evidence>
<dbReference type="InterPro" id="IPR005145">
    <property type="entry name" value="Sua5_C"/>
</dbReference>
<evidence type="ECO:0000256" key="1">
    <source>
        <dbReference type="ARBA" id="ARBA00004496"/>
    </source>
</evidence>
<dbReference type="PROSITE" id="PS51163">
    <property type="entry name" value="YRDC"/>
    <property type="match status" value="1"/>
</dbReference>
<evidence type="ECO:0000256" key="10">
    <source>
        <dbReference type="ARBA" id="ARBA00022840"/>
    </source>
</evidence>
<name>A0A9W8MH21_9AGAR</name>
<dbReference type="GO" id="GO:0008033">
    <property type="term" value="P:tRNA processing"/>
    <property type="evidence" value="ECO:0007669"/>
    <property type="project" value="UniProtKB-KW"/>
</dbReference>
<dbReference type="GO" id="GO:0005524">
    <property type="term" value="F:ATP binding"/>
    <property type="evidence" value="ECO:0007669"/>
    <property type="project" value="UniProtKB-KW"/>
</dbReference>
<evidence type="ECO:0000256" key="6">
    <source>
        <dbReference type="ARBA" id="ARBA00022679"/>
    </source>
</evidence>
<dbReference type="EMBL" id="JANBPK010000806">
    <property type="protein sequence ID" value="KAJ2931685.1"/>
    <property type="molecule type" value="Genomic_DNA"/>
</dbReference>
<feature type="domain" description="YrdC-like" evidence="13">
    <location>
        <begin position="1"/>
        <end position="66"/>
    </location>
</feature>
<proteinExistence type="inferred from homology"/>
<dbReference type="Pfam" id="PF01300">
    <property type="entry name" value="Sua5_yciO_yrdC"/>
    <property type="match status" value="1"/>
</dbReference>